<dbReference type="OrthoDB" id="5495633at2"/>
<accession>A0A5C8NZ60</accession>
<dbReference type="AlphaFoldDB" id="A0A5C8NZ60"/>
<evidence type="ECO:0000256" key="3">
    <source>
        <dbReference type="ARBA" id="ARBA00023125"/>
    </source>
</evidence>
<evidence type="ECO:0000313" key="8">
    <source>
        <dbReference type="Proteomes" id="UP000321548"/>
    </source>
</evidence>
<dbReference type="Gene3D" id="3.40.190.10">
    <property type="entry name" value="Periplasmic binding protein-like II"/>
    <property type="match status" value="2"/>
</dbReference>
<dbReference type="InterPro" id="IPR036390">
    <property type="entry name" value="WH_DNA-bd_sf"/>
</dbReference>
<sequence length="349" mass="38149">MNFRTLDLNLLRVFDEIMAERNLTRAAHKLSMTQPAVSNALRRLRDALDDELVVRAGHGVEPTPAARQWWPAVRDALAQLRSTFAPGEFVPAESRASFTIAMADATAALLVPSMVSIIESEAAGVSLRVLPLTTRDPRQLLETQDIDLAIGYFPAAIAAIGAAEEHEDTVGLFGNEQLYSSDYICVMRRNHPLAAGELTLDAYCGAHHLLVSFSGRPFGFIDEALAALNRRRRVLLTVNQFFTAGMVVANSNLLTVLPAHFLASTGMGYAFETRPMPFQLPKVNVDSIWHGRRATRPGHAWLRETVRRAAARGTTPPYAAVKPGTDAGDEPASTVARRVETSKPAKRSK</sequence>
<keyword evidence="4" id="KW-0804">Transcription</keyword>
<evidence type="ECO:0000256" key="5">
    <source>
        <dbReference type="SAM" id="MobiDB-lite"/>
    </source>
</evidence>
<dbReference type="Gene3D" id="1.10.10.10">
    <property type="entry name" value="Winged helix-like DNA-binding domain superfamily/Winged helix DNA-binding domain"/>
    <property type="match status" value="1"/>
</dbReference>
<dbReference type="EMBL" id="VDUY01000003">
    <property type="protein sequence ID" value="TXL66426.1"/>
    <property type="molecule type" value="Genomic_DNA"/>
</dbReference>
<dbReference type="RefSeq" id="WP_147704338.1">
    <property type="nucleotide sequence ID" value="NZ_VDUY01000003.1"/>
</dbReference>
<evidence type="ECO:0000313" key="7">
    <source>
        <dbReference type="EMBL" id="TXL66426.1"/>
    </source>
</evidence>
<dbReference type="InterPro" id="IPR050389">
    <property type="entry name" value="LysR-type_TF"/>
</dbReference>
<feature type="domain" description="HTH lysR-type" evidence="6">
    <location>
        <begin position="6"/>
        <end position="63"/>
    </location>
</feature>
<gene>
    <name evidence="7" type="ORF">FHP08_10250</name>
</gene>
<dbReference type="InterPro" id="IPR005119">
    <property type="entry name" value="LysR_subst-bd"/>
</dbReference>
<reference evidence="7 8" key="1">
    <citation type="submission" date="2019-06" db="EMBL/GenBank/DDBJ databases">
        <title>Quisquiliibacterium sp. nov., isolated from a maize field.</title>
        <authorList>
            <person name="Lin S.-Y."/>
            <person name="Tsai C.-F."/>
            <person name="Young C.-C."/>
        </authorList>
    </citation>
    <scope>NUCLEOTIDE SEQUENCE [LARGE SCALE GENOMIC DNA]</scope>
    <source>
        <strain evidence="7 8">CC-CFT501</strain>
    </source>
</reference>
<dbReference type="PANTHER" id="PTHR30118:SF6">
    <property type="entry name" value="HTH-TYPE TRANSCRIPTIONAL REGULATOR LEUO"/>
    <property type="match status" value="1"/>
</dbReference>
<organism evidence="7 8">
    <name type="scientific">Zeimonas arvi</name>
    <dbReference type="NCBI Taxonomy" id="2498847"/>
    <lineage>
        <taxon>Bacteria</taxon>
        <taxon>Pseudomonadati</taxon>
        <taxon>Pseudomonadota</taxon>
        <taxon>Betaproteobacteria</taxon>
        <taxon>Burkholderiales</taxon>
        <taxon>Burkholderiaceae</taxon>
        <taxon>Zeimonas</taxon>
    </lineage>
</organism>
<evidence type="ECO:0000259" key="6">
    <source>
        <dbReference type="PROSITE" id="PS50931"/>
    </source>
</evidence>
<dbReference type="GO" id="GO:0003700">
    <property type="term" value="F:DNA-binding transcription factor activity"/>
    <property type="evidence" value="ECO:0007669"/>
    <property type="project" value="InterPro"/>
</dbReference>
<evidence type="ECO:0000256" key="1">
    <source>
        <dbReference type="ARBA" id="ARBA00009437"/>
    </source>
</evidence>
<dbReference type="PRINTS" id="PR00039">
    <property type="entry name" value="HTHLYSR"/>
</dbReference>
<keyword evidence="3" id="KW-0238">DNA-binding</keyword>
<dbReference type="SUPFAM" id="SSF46785">
    <property type="entry name" value="Winged helix' DNA-binding domain"/>
    <property type="match status" value="1"/>
</dbReference>
<dbReference type="PANTHER" id="PTHR30118">
    <property type="entry name" value="HTH-TYPE TRANSCRIPTIONAL REGULATOR LEUO-RELATED"/>
    <property type="match status" value="1"/>
</dbReference>
<comment type="caution">
    <text evidence="7">The sequence shown here is derived from an EMBL/GenBank/DDBJ whole genome shotgun (WGS) entry which is preliminary data.</text>
</comment>
<keyword evidence="2" id="KW-0805">Transcription regulation</keyword>
<comment type="similarity">
    <text evidence="1">Belongs to the LysR transcriptional regulatory family.</text>
</comment>
<keyword evidence="8" id="KW-1185">Reference proteome</keyword>
<dbReference type="Proteomes" id="UP000321548">
    <property type="component" value="Unassembled WGS sequence"/>
</dbReference>
<dbReference type="SUPFAM" id="SSF53850">
    <property type="entry name" value="Periplasmic binding protein-like II"/>
    <property type="match status" value="1"/>
</dbReference>
<protein>
    <submittedName>
        <fullName evidence="7">LysR family transcriptional regulator</fullName>
    </submittedName>
</protein>
<evidence type="ECO:0000256" key="4">
    <source>
        <dbReference type="ARBA" id="ARBA00023163"/>
    </source>
</evidence>
<name>A0A5C8NZ60_9BURK</name>
<dbReference type="Pfam" id="PF00126">
    <property type="entry name" value="HTH_1"/>
    <property type="match status" value="1"/>
</dbReference>
<dbReference type="InterPro" id="IPR037402">
    <property type="entry name" value="YidZ_PBP2"/>
</dbReference>
<evidence type="ECO:0000256" key="2">
    <source>
        <dbReference type="ARBA" id="ARBA00023015"/>
    </source>
</evidence>
<proteinExistence type="inferred from homology"/>
<dbReference type="Pfam" id="PF03466">
    <property type="entry name" value="LysR_substrate"/>
    <property type="match status" value="1"/>
</dbReference>
<dbReference type="CDD" id="cd08417">
    <property type="entry name" value="PBP2_Nitroaromatics_like"/>
    <property type="match status" value="1"/>
</dbReference>
<dbReference type="PROSITE" id="PS50931">
    <property type="entry name" value="HTH_LYSR"/>
    <property type="match status" value="1"/>
</dbReference>
<dbReference type="GO" id="GO:0003677">
    <property type="term" value="F:DNA binding"/>
    <property type="evidence" value="ECO:0007669"/>
    <property type="project" value="UniProtKB-KW"/>
</dbReference>
<dbReference type="InterPro" id="IPR000847">
    <property type="entry name" value="LysR_HTH_N"/>
</dbReference>
<dbReference type="InterPro" id="IPR036388">
    <property type="entry name" value="WH-like_DNA-bd_sf"/>
</dbReference>
<feature type="region of interest" description="Disordered" evidence="5">
    <location>
        <begin position="312"/>
        <end position="349"/>
    </location>
</feature>